<dbReference type="InterPro" id="IPR029044">
    <property type="entry name" value="Nucleotide-diphossugar_trans"/>
</dbReference>
<accession>A0ABM7PSB9</accession>
<evidence type="ECO:0000259" key="1">
    <source>
        <dbReference type="Pfam" id="PF00535"/>
    </source>
</evidence>
<dbReference type="NCBIfam" id="TIGR03965">
    <property type="entry name" value="mycofact_glyco"/>
    <property type="match status" value="1"/>
</dbReference>
<dbReference type="PANTHER" id="PTHR43685:SF2">
    <property type="entry name" value="GLYCOSYLTRANSFERASE 2-LIKE DOMAIN-CONTAINING PROTEIN"/>
    <property type="match status" value="1"/>
</dbReference>
<dbReference type="Gene3D" id="3.90.550.10">
    <property type="entry name" value="Spore Coat Polysaccharide Biosynthesis Protein SpsA, Chain A"/>
    <property type="match status" value="1"/>
</dbReference>
<reference evidence="2 3" key="1">
    <citation type="journal article" date="2021" name="J. Biosci. Bioeng.">
        <title>Identification and characterization of a chc gene cluster responsible for the aromatization pathway of cyclohexanecarboxylate degradation in Sinomonas cyclohexanicum ATCC 51369.</title>
        <authorList>
            <person name="Yamamoto T."/>
            <person name="Hasegawa Y."/>
            <person name="Lau P.C.K."/>
            <person name="Iwaki H."/>
        </authorList>
    </citation>
    <scope>NUCLEOTIDE SEQUENCE [LARGE SCALE GENOMIC DNA]</scope>
    <source>
        <strain evidence="2 3">ATCC 51369</strain>
    </source>
</reference>
<dbReference type="SUPFAM" id="SSF53448">
    <property type="entry name" value="Nucleotide-diphospho-sugar transferases"/>
    <property type="match status" value="1"/>
</dbReference>
<evidence type="ECO:0000313" key="3">
    <source>
        <dbReference type="Proteomes" id="UP001319861"/>
    </source>
</evidence>
<dbReference type="PANTHER" id="PTHR43685">
    <property type="entry name" value="GLYCOSYLTRANSFERASE"/>
    <property type="match status" value="1"/>
</dbReference>
<sequence>MTLPPEFAVRLNRHTRLVDGGRVLLGGSPTRLVHLAPKARPLLKDRTVRADTPAGAVLADRLLDLAMADPVTEELPEPDAEYSVVIPVMDRPAELARLLASIEASAPAGHAPPVIVVDDGSRAPEDIAGVAARHGARLVALPENVGPGGARNAGLREVTTPFVVFADSDIVLNPRTVPTLLKHFADPKVGMAAPRIVGLKGQRTWIARYEDARSSLDLGDDPAAVKPRSPVAWASTACVVARVAAVGEGFDDAMRVGEDVDLGWRLVDAGWRVRYEPAAQAEHEHRAAFGDWIARKAVYGTGAHPLSQRHPDAIAPAVLSPWSAGLVLALMAQRRWSVPAAFVIYGVTSVRIARKLRRTDHPYVLGAWLTANGVVSAGAQASALALRHWWPLAAAGCLVSRRMRRIVAVAAVADIALEYRRNPAQLDVLRFGLAKRLDDLAYGAGVWFAALRARSWASLKPDIRGRRG</sequence>
<dbReference type="Pfam" id="PF00535">
    <property type="entry name" value="Glycos_transf_2"/>
    <property type="match status" value="1"/>
</dbReference>
<dbReference type="InterPro" id="IPR023981">
    <property type="entry name" value="MftF"/>
</dbReference>
<dbReference type="RefSeq" id="WP_229231890.1">
    <property type="nucleotide sequence ID" value="NZ_AP024525.1"/>
</dbReference>
<proteinExistence type="predicted"/>
<organism evidence="2 3">
    <name type="scientific">Sinomonas cyclohexanicum</name>
    <name type="common">Corynebacterium cyclohexanicum</name>
    <dbReference type="NCBI Taxonomy" id="322009"/>
    <lineage>
        <taxon>Bacteria</taxon>
        <taxon>Bacillati</taxon>
        <taxon>Actinomycetota</taxon>
        <taxon>Actinomycetes</taxon>
        <taxon>Micrococcales</taxon>
        <taxon>Micrococcaceae</taxon>
        <taxon>Sinomonas</taxon>
    </lineage>
</organism>
<protein>
    <submittedName>
        <fullName evidence="2">Glycosyltransferase</fullName>
    </submittedName>
</protein>
<gene>
    <name evidence="2" type="ORF">SCMU_09530</name>
</gene>
<dbReference type="InterPro" id="IPR001173">
    <property type="entry name" value="Glyco_trans_2-like"/>
</dbReference>
<dbReference type="Proteomes" id="UP001319861">
    <property type="component" value="Chromosome"/>
</dbReference>
<evidence type="ECO:0000313" key="2">
    <source>
        <dbReference type="EMBL" id="BCT75111.1"/>
    </source>
</evidence>
<name>A0ABM7PSB9_SINCY</name>
<dbReference type="InterPro" id="IPR050834">
    <property type="entry name" value="Glycosyltransf_2"/>
</dbReference>
<keyword evidence="3" id="KW-1185">Reference proteome</keyword>
<feature type="domain" description="Glycosyltransferase 2-like" evidence="1">
    <location>
        <begin position="83"/>
        <end position="210"/>
    </location>
</feature>
<dbReference type="EMBL" id="AP024525">
    <property type="protein sequence ID" value="BCT75111.1"/>
    <property type="molecule type" value="Genomic_DNA"/>
</dbReference>